<dbReference type="GO" id="GO:0005789">
    <property type="term" value="C:endoplasmic reticulum membrane"/>
    <property type="evidence" value="ECO:0007669"/>
    <property type="project" value="UniProtKB-SubCell"/>
</dbReference>
<dbReference type="InterPro" id="IPR005578">
    <property type="entry name" value="Yif1_fam"/>
</dbReference>
<evidence type="ECO:0000313" key="1">
    <source>
        <dbReference type="EMBL" id="KAK7232185.1"/>
    </source>
</evidence>
<dbReference type="PANTHER" id="PTHR14083:SF0">
    <property type="entry name" value="YIP1D-INTERACTING FACTOR 1, ISOFORM C"/>
    <property type="match status" value="1"/>
</dbReference>
<dbReference type="KEGG" id="aaf:AURANDRAFT_33780"/>
<dbReference type="Pfam" id="PF03878">
    <property type="entry name" value="YIF1"/>
    <property type="match status" value="1"/>
</dbReference>
<dbReference type="GO" id="GO:0030134">
    <property type="term" value="C:COPII-coated ER to Golgi transport vesicle"/>
    <property type="evidence" value="ECO:0007669"/>
    <property type="project" value="TreeGrafter"/>
</dbReference>
<keyword evidence="2" id="KW-1185">Reference proteome</keyword>
<proteinExistence type="predicted"/>
<dbReference type="GO" id="GO:0005793">
    <property type="term" value="C:endoplasmic reticulum-Golgi intermediate compartment"/>
    <property type="evidence" value="ECO:0007669"/>
    <property type="project" value="UniProtKB-UniRule"/>
</dbReference>
<gene>
    <name evidence="1" type="primary">YIF1B</name>
    <name evidence="1" type="ORF">SO694_00030013</name>
</gene>
<organism evidence="1 2">
    <name type="scientific">Aureococcus anophagefferens</name>
    <name type="common">Harmful bloom alga</name>
    <dbReference type="NCBI Taxonomy" id="44056"/>
    <lineage>
        <taxon>Eukaryota</taxon>
        <taxon>Sar</taxon>
        <taxon>Stramenopiles</taxon>
        <taxon>Ochrophyta</taxon>
        <taxon>Pelagophyceae</taxon>
        <taxon>Pelagomonadales</taxon>
        <taxon>Pelagomonadaceae</taxon>
        <taxon>Aureococcus</taxon>
    </lineage>
</organism>
<dbReference type="PANTHER" id="PTHR14083">
    <property type="entry name" value="YIP1 INTERACTING FACTOR HOMOLOG YIF1 PROTEIN"/>
    <property type="match status" value="1"/>
</dbReference>
<name>A0ABR1FJV4_AURAN</name>
<dbReference type="GO" id="GO:0000139">
    <property type="term" value="C:Golgi membrane"/>
    <property type="evidence" value="ECO:0007669"/>
    <property type="project" value="UniProtKB-SubCell"/>
</dbReference>
<comment type="caution">
    <text evidence="1">The sequence shown here is derived from an EMBL/GenBank/DDBJ whole genome shotgun (WGS) entry which is preliminary data.</text>
</comment>
<dbReference type="EMBL" id="JBBJCI010000370">
    <property type="protein sequence ID" value="KAK7232185.1"/>
    <property type="molecule type" value="Genomic_DNA"/>
</dbReference>
<evidence type="ECO:0000313" key="2">
    <source>
        <dbReference type="Proteomes" id="UP001363151"/>
    </source>
</evidence>
<sequence>MFAGDSRAAQNLVEAQAKGFASAWLPGVAAFWASLRVYFAVSHASVAGKLRAVLFPFAKKQWRRKRAEELDGGGDARAGALHGHALPLEDDNAPDGYVPLVAFVTFALVAGYVRGSRGTFTPEVLASIFSWCAGLQMLEIALYSLGLYLLGAHNVPVLDVACFTGYKYVALSINAIAHFFGGERAYYAALFWTGLSASYFMLKTMAQAVPAELESSAARREIVVLVFGVLQGLSIWVLGRSA</sequence>
<dbReference type="GO" id="GO:0006888">
    <property type="term" value="P:endoplasmic reticulum to Golgi vesicle-mediated transport"/>
    <property type="evidence" value="ECO:0007669"/>
    <property type="project" value="UniProtKB-UniRule"/>
</dbReference>
<dbReference type="GO" id="GO:0015031">
    <property type="term" value="P:protein transport"/>
    <property type="evidence" value="ECO:0007669"/>
    <property type="project" value="UniProtKB-KW"/>
</dbReference>
<protein>
    <submittedName>
        <fullName evidence="1">Protein transport protein</fullName>
    </submittedName>
</protein>
<dbReference type="Proteomes" id="UP001363151">
    <property type="component" value="Unassembled WGS sequence"/>
</dbReference>
<reference evidence="1 2" key="1">
    <citation type="submission" date="2024-03" db="EMBL/GenBank/DDBJ databases">
        <title>Aureococcus anophagefferens CCMP1851 and Kratosvirus quantuckense: Draft genome of a second virus-susceptible host strain in the model system.</title>
        <authorList>
            <person name="Chase E."/>
            <person name="Truchon A.R."/>
            <person name="Schepens W."/>
            <person name="Wilhelm S.W."/>
        </authorList>
    </citation>
    <scope>NUCLEOTIDE SEQUENCE [LARGE SCALE GENOMIC DNA]</scope>
    <source>
        <strain evidence="1 2">CCMP1851</strain>
    </source>
</reference>
<accession>A0ABR1FJV4</accession>